<dbReference type="STRING" id="292564.Cyagr_1334"/>
<dbReference type="GO" id="GO:0003723">
    <property type="term" value="F:RNA binding"/>
    <property type="evidence" value="ECO:0007669"/>
    <property type="project" value="InterPro"/>
</dbReference>
<reference evidence="6" key="1">
    <citation type="journal article" date="2013" name="Proc. Natl. Acad. Sci. U.S.A.">
        <title>Improving the coverage of the cyanobacterial phylum using diversity-driven genome sequencing.</title>
        <authorList>
            <person name="Shih P.M."/>
            <person name="Wu D."/>
            <person name="Latifi A."/>
            <person name="Axen S.D."/>
            <person name="Fewer D.P."/>
            <person name="Talla E."/>
            <person name="Calteau A."/>
            <person name="Cai F."/>
            <person name="Tandeau de Marsac N."/>
            <person name="Rippka R."/>
            <person name="Herdman M."/>
            <person name="Sivonen K."/>
            <person name="Coursin T."/>
            <person name="Laurent T."/>
            <person name="Goodwin L."/>
            <person name="Nolan M."/>
            <person name="Davenport K.W."/>
            <person name="Han C.S."/>
            <person name="Rubin E.M."/>
            <person name="Eisen J.A."/>
            <person name="Woyke T."/>
            <person name="Gugger M."/>
            <person name="Kerfeld C.A."/>
        </authorList>
    </citation>
    <scope>NUCLEOTIDE SEQUENCE [LARGE SCALE GENOMIC DNA]</scope>
    <source>
        <strain evidence="6">ATCC 27147 / PCC 6307</strain>
    </source>
</reference>
<dbReference type="HOGENOM" id="CLU_021322_3_2_3"/>
<evidence type="ECO:0000256" key="2">
    <source>
        <dbReference type="ARBA" id="ARBA00022603"/>
    </source>
</evidence>
<dbReference type="CDD" id="cd18095">
    <property type="entry name" value="SpoU-like_rRNA-MTase"/>
    <property type="match status" value="1"/>
</dbReference>
<dbReference type="Pfam" id="PF22435">
    <property type="entry name" value="MRM3-like_sub_bind"/>
    <property type="match status" value="1"/>
</dbReference>
<dbReference type="InterPro" id="IPR051259">
    <property type="entry name" value="rRNA_Methyltransferase"/>
</dbReference>
<dbReference type="OrthoDB" id="9794400at2"/>
<dbReference type="PANTHER" id="PTHR43191">
    <property type="entry name" value="RRNA METHYLTRANSFERASE 3"/>
    <property type="match status" value="1"/>
</dbReference>
<dbReference type="InterPro" id="IPR013123">
    <property type="entry name" value="SpoU_subst-bd"/>
</dbReference>
<organism evidence="5 6">
    <name type="scientific">Cyanobium gracile (strain ATCC 27147 / PCC 6307)</name>
    <dbReference type="NCBI Taxonomy" id="292564"/>
    <lineage>
        <taxon>Bacteria</taxon>
        <taxon>Bacillati</taxon>
        <taxon>Cyanobacteriota</taxon>
        <taxon>Cyanophyceae</taxon>
        <taxon>Synechococcales</taxon>
        <taxon>Prochlorococcaceae</taxon>
        <taxon>Cyanobium</taxon>
    </lineage>
</organism>
<dbReference type="Pfam" id="PF00588">
    <property type="entry name" value="SpoU_methylase"/>
    <property type="match status" value="1"/>
</dbReference>
<dbReference type="Proteomes" id="UP000010388">
    <property type="component" value="Chromosome"/>
</dbReference>
<feature type="domain" description="RNA 2-O ribose methyltransferase substrate binding" evidence="4">
    <location>
        <begin position="35"/>
        <end position="108"/>
    </location>
</feature>
<dbReference type="GO" id="GO:0006396">
    <property type="term" value="P:RNA processing"/>
    <property type="evidence" value="ECO:0007669"/>
    <property type="project" value="InterPro"/>
</dbReference>
<evidence type="ECO:0000259" key="4">
    <source>
        <dbReference type="SMART" id="SM00967"/>
    </source>
</evidence>
<dbReference type="KEGG" id="cgc:Cyagr_1334"/>
<keyword evidence="3" id="KW-0808">Transferase</keyword>
<dbReference type="eggNOG" id="COG0566">
    <property type="taxonomic scope" value="Bacteria"/>
</dbReference>
<dbReference type="GO" id="GO:0032259">
    <property type="term" value="P:methylation"/>
    <property type="evidence" value="ECO:0007669"/>
    <property type="project" value="UniProtKB-KW"/>
</dbReference>
<dbReference type="AlphaFoldDB" id="K9P5W4"/>
<dbReference type="InterPro" id="IPR029028">
    <property type="entry name" value="Alpha/beta_knot_MTases"/>
</dbReference>
<dbReference type="RefSeq" id="WP_015108963.1">
    <property type="nucleotide sequence ID" value="NC_019675.1"/>
</dbReference>
<dbReference type="SUPFAM" id="SSF75217">
    <property type="entry name" value="alpha/beta knot"/>
    <property type="match status" value="1"/>
</dbReference>
<dbReference type="EMBL" id="CP003495">
    <property type="protein sequence ID" value="AFY28510.1"/>
    <property type="molecule type" value="Genomic_DNA"/>
</dbReference>
<dbReference type="GO" id="GO:0008173">
    <property type="term" value="F:RNA methyltransferase activity"/>
    <property type="evidence" value="ECO:0007669"/>
    <property type="project" value="InterPro"/>
</dbReference>
<dbReference type="InterPro" id="IPR029064">
    <property type="entry name" value="Ribosomal_eL30-like_sf"/>
</dbReference>
<evidence type="ECO:0000256" key="3">
    <source>
        <dbReference type="ARBA" id="ARBA00022679"/>
    </source>
</evidence>
<dbReference type="PATRIC" id="fig|292564.3.peg.1273"/>
<protein>
    <submittedName>
        <fullName evidence="5">rRNA methylase</fullName>
    </submittedName>
</protein>
<evidence type="ECO:0000313" key="5">
    <source>
        <dbReference type="EMBL" id="AFY28510.1"/>
    </source>
</evidence>
<dbReference type="Gene3D" id="3.30.1330.30">
    <property type="match status" value="1"/>
</dbReference>
<evidence type="ECO:0000313" key="6">
    <source>
        <dbReference type="Proteomes" id="UP000010388"/>
    </source>
</evidence>
<proteinExistence type="inferred from homology"/>
<name>K9P5W4_CYAGP</name>
<gene>
    <name evidence="5" type="ordered locus">Cyagr_1334</name>
</gene>
<dbReference type="Gene3D" id="3.40.1280.10">
    <property type="match status" value="1"/>
</dbReference>
<evidence type="ECO:0000256" key="1">
    <source>
        <dbReference type="ARBA" id="ARBA00007228"/>
    </source>
</evidence>
<sequence length="273" mass="29004">MHPGSEPIRSVRNPLVQALRRLHRPRGRTEQELILLEGTHLLQEALAQGLRPRQLLATPDWLARHGALLEQLPDPGRLRIATPEVLAAAATTGHPDGVLLTLEAADLPAPLPAPDFLLVLDRLQDPGNLGTLLRTALAAGVEQVWLAEGADPLQPKVLRASSGAALALPIERMAPTDLPDRLAAARERGVQLVAAVVPVAGGAAQPYWELDWCRPTALLLGNEGAGLAPELARLADRRVTIPHSPAVESLNVAAAAALLLLERPRQAHGRPGA</sequence>
<dbReference type="InterPro" id="IPR029026">
    <property type="entry name" value="tRNA_m1G_MTases_N"/>
</dbReference>
<dbReference type="SMART" id="SM00967">
    <property type="entry name" value="SpoU_sub_bind"/>
    <property type="match status" value="1"/>
</dbReference>
<dbReference type="InterPro" id="IPR053888">
    <property type="entry name" value="MRM3-like_sub_bind"/>
</dbReference>
<dbReference type="GO" id="GO:0005737">
    <property type="term" value="C:cytoplasm"/>
    <property type="evidence" value="ECO:0007669"/>
    <property type="project" value="UniProtKB-ARBA"/>
</dbReference>
<dbReference type="PANTHER" id="PTHR43191:SF2">
    <property type="entry name" value="RRNA METHYLTRANSFERASE 3, MITOCHONDRIAL"/>
    <property type="match status" value="1"/>
</dbReference>
<accession>K9P5W4</accession>
<comment type="similarity">
    <text evidence="1">Belongs to the class IV-like SAM-binding methyltransferase superfamily. RNA methyltransferase TrmH family.</text>
</comment>
<dbReference type="InterPro" id="IPR001537">
    <property type="entry name" value="SpoU_MeTrfase"/>
</dbReference>
<keyword evidence="2 5" id="KW-0489">Methyltransferase</keyword>
<dbReference type="SUPFAM" id="SSF55315">
    <property type="entry name" value="L30e-like"/>
    <property type="match status" value="1"/>
</dbReference>